<dbReference type="Pfam" id="PF21082">
    <property type="entry name" value="MS_channel_3rd"/>
    <property type="match status" value="1"/>
</dbReference>
<dbReference type="PANTHER" id="PTHR30347">
    <property type="entry name" value="POTASSIUM CHANNEL RELATED"/>
    <property type="match status" value="1"/>
</dbReference>
<proteinExistence type="inferred from homology"/>
<dbReference type="Gene3D" id="1.10.287.1260">
    <property type="match status" value="1"/>
</dbReference>
<keyword evidence="11" id="KW-1185">Reference proteome</keyword>
<dbReference type="EMBL" id="BMZH01000015">
    <property type="protein sequence ID" value="GHB02935.1"/>
    <property type="molecule type" value="Genomic_DNA"/>
</dbReference>
<accession>A0A8J3G3L3</accession>
<dbReference type="InterPro" id="IPR006685">
    <property type="entry name" value="MscS_channel_2nd"/>
</dbReference>
<dbReference type="Gene3D" id="2.30.30.60">
    <property type="match status" value="1"/>
</dbReference>
<feature type="transmembrane region" description="Helical" evidence="7">
    <location>
        <begin position="171"/>
        <end position="193"/>
    </location>
</feature>
<dbReference type="SUPFAM" id="SSF82689">
    <property type="entry name" value="Mechanosensitive channel protein MscS (YggB), C-terminal domain"/>
    <property type="match status" value="1"/>
</dbReference>
<feature type="transmembrane region" description="Helical" evidence="7">
    <location>
        <begin position="77"/>
        <end position="98"/>
    </location>
</feature>
<evidence type="ECO:0000256" key="1">
    <source>
        <dbReference type="ARBA" id="ARBA00004651"/>
    </source>
</evidence>
<feature type="domain" description="Mechanosensitive ion channel MscS" evidence="8">
    <location>
        <begin position="261"/>
        <end position="327"/>
    </location>
</feature>
<dbReference type="InterPro" id="IPR010920">
    <property type="entry name" value="LSM_dom_sf"/>
</dbReference>
<feature type="transmembrane region" description="Helical" evidence="7">
    <location>
        <begin position="134"/>
        <end position="151"/>
    </location>
</feature>
<gene>
    <name evidence="10" type="ORF">GCM10009069_27130</name>
</gene>
<dbReference type="Pfam" id="PF00924">
    <property type="entry name" value="MS_channel_2nd"/>
    <property type="match status" value="1"/>
</dbReference>
<organism evidence="10 11">
    <name type="scientific">Algimonas arctica</name>
    <dbReference type="NCBI Taxonomy" id="1479486"/>
    <lineage>
        <taxon>Bacteria</taxon>
        <taxon>Pseudomonadati</taxon>
        <taxon>Pseudomonadota</taxon>
        <taxon>Alphaproteobacteria</taxon>
        <taxon>Maricaulales</taxon>
        <taxon>Robiginitomaculaceae</taxon>
        <taxon>Algimonas</taxon>
    </lineage>
</organism>
<keyword evidence="5 7" id="KW-1133">Transmembrane helix</keyword>
<feature type="transmembrane region" description="Helical" evidence="7">
    <location>
        <begin position="214"/>
        <end position="232"/>
    </location>
</feature>
<comment type="caution">
    <text evidence="10">The sequence shown here is derived from an EMBL/GenBank/DDBJ whole genome shotgun (WGS) entry which is preliminary data.</text>
</comment>
<dbReference type="SUPFAM" id="SSF50182">
    <property type="entry name" value="Sm-like ribonucleoproteins"/>
    <property type="match status" value="1"/>
</dbReference>
<comment type="similarity">
    <text evidence="2">Belongs to the MscS (TC 1.A.23) family.</text>
</comment>
<evidence type="ECO:0000256" key="2">
    <source>
        <dbReference type="ARBA" id="ARBA00008017"/>
    </source>
</evidence>
<protein>
    <submittedName>
        <fullName evidence="10">Mechanosensitive ion channel protein</fullName>
    </submittedName>
</protein>
<dbReference type="GO" id="GO:0005886">
    <property type="term" value="C:plasma membrane"/>
    <property type="evidence" value="ECO:0007669"/>
    <property type="project" value="UniProtKB-SubCell"/>
</dbReference>
<evidence type="ECO:0000313" key="10">
    <source>
        <dbReference type="EMBL" id="GHB02935.1"/>
    </source>
</evidence>
<dbReference type="RefSeq" id="WP_189499336.1">
    <property type="nucleotide sequence ID" value="NZ_BMZH01000015.1"/>
</dbReference>
<sequence>MDLEILTARAQEWLAQLWVWLQNPNFLAQLAAIAAAIVLAPILARILRKQVPVLRSAPAEDASLLKVRQIIFRSGQFLRAVVLVALLALAATALRGMSPFGEDWLVKIAQSLATVFVVYRAIKVFLDDPLYRKIATFTLVPLALIFVLGYWENFTGFLGNTTLIPMGSNPITVLTIAKLAVFGTLFFWLGSLGNKRGQTAIRAQKSLDIGVREILAKLFQIILFVVIAFLVINTAGIPTSGLVVVFSALSLGIGLGLQPIAANFVSGLIILLDRSVKVGDFVMLEGGVFGRIKSINMRSTTVSTADGKDIIVPNTDFTENSYENWTHDSPLQRYEVDFGVSYDTDLDALVPLIRDAVLAHEDVLDEPDLPSVEFRSFGDSSINMCVEFWCEGVDDGPNKFSSDVGFIIWRTLKANNIEIPFPQRVVHEAPKVRVAEAPKVKRKTVKS</sequence>
<dbReference type="InterPro" id="IPR011014">
    <property type="entry name" value="MscS_channel_TM-2"/>
</dbReference>
<feature type="domain" description="Mechanosensitive ion channel MscS C-terminal" evidence="9">
    <location>
        <begin position="335"/>
        <end position="419"/>
    </location>
</feature>
<dbReference type="InterPro" id="IPR023408">
    <property type="entry name" value="MscS_beta-dom_sf"/>
</dbReference>
<evidence type="ECO:0000256" key="6">
    <source>
        <dbReference type="ARBA" id="ARBA00023136"/>
    </source>
</evidence>
<dbReference type="AlphaFoldDB" id="A0A8J3G3L3"/>
<keyword evidence="6 7" id="KW-0472">Membrane</keyword>
<feature type="transmembrane region" description="Helical" evidence="7">
    <location>
        <begin position="26"/>
        <end position="47"/>
    </location>
</feature>
<dbReference type="Gene3D" id="3.30.70.100">
    <property type="match status" value="1"/>
</dbReference>
<reference evidence="10" key="1">
    <citation type="journal article" date="2014" name="Int. J. Syst. Evol. Microbiol.">
        <title>Complete genome sequence of Corynebacterium casei LMG S-19264T (=DSM 44701T), isolated from a smear-ripened cheese.</title>
        <authorList>
            <consortium name="US DOE Joint Genome Institute (JGI-PGF)"/>
            <person name="Walter F."/>
            <person name="Albersmeier A."/>
            <person name="Kalinowski J."/>
            <person name="Ruckert C."/>
        </authorList>
    </citation>
    <scope>NUCLEOTIDE SEQUENCE</scope>
    <source>
        <strain evidence="10">KCTC 32513</strain>
    </source>
</reference>
<evidence type="ECO:0000313" key="11">
    <source>
        <dbReference type="Proteomes" id="UP000634004"/>
    </source>
</evidence>
<evidence type="ECO:0000256" key="7">
    <source>
        <dbReference type="SAM" id="Phobius"/>
    </source>
</evidence>
<evidence type="ECO:0000259" key="9">
    <source>
        <dbReference type="Pfam" id="PF21082"/>
    </source>
</evidence>
<dbReference type="InterPro" id="IPR011066">
    <property type="entry name" value="MscS_channel_C_sf"/>
</dbReference>
<name>A0A8J3G3L3_9PROT</name>
<dbReference type="InterPro" id="IPR052702">
    <property type="entry name" value="MscS-like_channel"/>
</dbReference>
<feature type="transmembrane region" description="Helical" evidence="7">
    <location>
        <begin position="244"/>
        <end position="272"/>
    </location>
</feature>
<dbReference type="InterPro" id="IPR049278">
    <property type="entry name" value="MS_channel_C"/>
</dbReference>
<dbReference type="Proteomes" id="UP000634004">
    <property type="component" value="Unassembled WGS sequence"/>
</dbReference>
<evidence type="ECO:0000256" key="4">
    <source>
        <dbReference type="ARBA" id="ARBA00022692"/>
    </source>
</evidence>
<dbReference type="SUPFAM" id="SSF82861">
    <property type="entry name" value="Mechanosensitive channel protein MscS (YggB), transmembrane region"/>
    <property type="match status" value="1"/>
</dbReference>
<evidence type="ECO:0000256" key="5">
    <source>
        <dbReference type="ARBA" id="ARBA00022989"/>
    </source>
</evidence>
<dbReference type="GO" id="GO:0008381">
    <property type="term" value="F:mechanosensitive monoatomic ion channel activity"/>
    <property type="evidence" value="ECO:0007669"/>
    <property type="project" value="UniProtKB-ARBA"/>
</dbReference>
<keyword evidence="3" id="KW-1003">Cell membrane</keyword>
<dbReference type="PANTHER" id="PTHR30347:SF1">
    <property type="entry name" value="MECHANOSENSITIVE CHANNEL MSCK"/>
    <property type="match status" value="1"/>
</dbReference>
<keyword evidence="4 7" id="KW-0812">Transmembrane</keyword>
<evidence type="ECO:0000259" key="8">
    <source>
        <dbReference type="Pfam" id="PF00924"/>
    </source>
</evidence>
<feature type="transmembrane region" description="Helical" evidence="7">
    <location>
        <begin position="104"/>
        <end position="122"/>
    </location>
</feature>
<reference evidence="10" key="2">
    <citation type="submission" date="2020-09" db="EMBL/GenBank/DDBJ databases">
        <authorList>
            <person name="Sun Q."/>
            <person name="Kim S."/>
        </authorList>
    </citation>
    <scope>NUCLEOTIDE SEQUENCE</scope>
    <source>
        <strain evidence="10">KCTC 32513</strain>
    </source>
</reference>
<evidence type="ECO:0000256" key="3">
    <source>
        <dbReference type="ARBA" id="ARBA00022475"/>
    </source>
</evidence>
<comment type="subcellular location">
    <subcellularLocation>
        <location evidence="1">Cell membrane</location>
        <topology evidence="1">Multi-pass membrane protein</topology>
    </subcellularLocation>
</comment>